<sequence>MYTLQVDNIGCGSCVAKINQALKDLDNQASVDIDRTSGRASIHTDEALQTVCELLTEMGYPARPA</sequence>
<dbReference type="Pfam" id="PF00403">
    <property type="entry name" value="HMA"/>
    <property type="match status" value="1"/>
</dbReference>
<proteinExistence type="predicted"/>
<dbReference type="InterPro" id="IPR036163">
    <property type="entry name" value="HMA_dom_sf"/>
</dbReference>
<dbReference type="SUPFAM" id="SSF55008">
    <property type="entry name" value="HMA, heavy metal-associated domain"/>
    <property type="match status" value="1"/>
</dbReference>
<dbReference type="AlphaFoldDB" id="A0A495BJW3"/>
<feature type="domain" description="HMA" evidence="1">
    <location>
        <begin position="1"/>
        <end position="63"/>
    </location>
</feature>
<protein>
    <submittedName>
        <fullName evidence="3">Copper chaperone</fullName>
    </submittedName>
    <submittedName>
        <fullName evidence="2">Heavy metal-associated domain-containing protein</fullName>
    </submittedName>
</protein>
<dbReference type="Proteomes" id="UP001221566">
    <property type="component" value="Unassembled WGS sequence"/>
</dbReference>
<gene>
    <name evidence="3" type="ORF">C8E02_1261</name>
    <name evidence="2" type="ORF">PQU93_07740</name>
</gene>
<dbReference type="CDD" id="cd00371">
    <property type="entry name" value="HMA"/>
    <property type="match status" value="1"/>
</dbReference>
<name>A0A495BJW3_VOGIN</name>
<dbReference type="PROSITE" id="PS50846">
    <property type="entry name" value="HMA_2"/>
    <property type="match status" value="1"/>
</dbReference>
<accession>A0A495BJW3</accession>
<dbReference type="RefSeq" id="WP_170152115.1">
    <property type="nucleotide sequence ID" value="NZ_JAQQKY010000004.1"/>
</dbReference>
<evidence type="ECO:0000313" key="5">
    <source>
        <dbReference type="Proteomes" id="UP001221566"/>
    </source>
</evidence>
<dbReference type="InterPro" id="IPR006121">
    <property type="entry name" value="HMA_dom"/>
</dbReference>
<comment type="caution">
    <text evidence="3">The sequence shown here is derived from an EMBL/GenBank/DDBJ whole genome shotgun (WGS) entry which is preliminary data.</text>
</comment>
<keyword evidence="5" id="KW-1185">Reference proteome</keyword>
<dbReference type="Proteomes" id="UP000279384">
    <property type="component" value="Unassembled WGS sequence"/>
</dbReference>
<dbReference type="Gene3D" id="3.30.70.100">
    <property type="match status" value="1"/>
</dbReference>
<evidence type="ECO:0000313" key="4">
    <source>
        <dbReference type="Proteomes" id="UP000279384"/>
    </source>
</evidence>
<evidence type="ECO:0000313" key="3">
    <source>
        <dbReference type="EMBL" id="RKQ61486.1"/>
    </source>
</evidence>
<dbReference type="GO" id="GO:0046872">
    <property type="term" value="F:metal ion binding"/>
    <property type="evidence" value="ECO:0007669"/>
    <property type="project" value="InterPro"/>
</dbReference>
<dbReference type="EMBL" id="RBID01000011">
    <property type="protein sequence ID" value="RKQ61486.1"/>
    <property type="molecule type" value="Genomic_DNA"/>
</dbReference>
<evidence type="ECO:0000313" key="2">
    <source>
        <dbReference type="EMBL" id="MDC7690674.1"/>
    </source>
</evidence>
<organism evidence="3 4">
    <name type="scientific">Vogesella indigofera</name>
    <name type="common">Pseudomonas indigofera</name>
    <dbReference type="NCBI Taxonomy" id="45465"/>
    <lineage>
        <taxon>Bacteria</taxon>
        <taxon>Pseudomonadati</taxon>
        <taxon>Pseudomonadota</taxon>
        <taxon>Betaproteobacteria</taxon>
        <taxon>Neisseriales</taxon>
        <taxon>Chromobacteriaceae</taxon>
        <taxon>Vogesella</taxon>
    </lineage>
</organism>
<dbReference type="EMBL" id="JAQQKY010000004">
    <property type="protein sequence ID" value="MDC7690674.1"/>
    <property type="molecule type" value="Genomic_DNA"/>
</dbReference>
<reference evidence="3 4" key="1">
    <citation type="submission" date="2018-10" db="EMBL/GenBank/DDBJ databases">
        <title>Genomic Encyclopedia of Type Strains, Phase IV (KMG-IV): sequencing the most valuable type-strain genomes for metagenomic binning, comparative biology and taxonomic classification.</title>
        <authorList>
            <person name="Goeker M."/>
        </authorList>
    </citation>
    <scope>NUCLEOTIDE SEQUENCE [LARGE SCALE GENOMIC DNA]</scope>
    <source>
        <strain evidence="3 4">DSM 3303</strain>
    </source>
</reference>
<evidence type="ECO:0000259" key="1">
    <source>
        <dbReference type="PROSITE" id="PS50846"/>
    </source>
</evidence>
<reference evidence="2 5" key="2">
    <citation type="submission" date="2023-01" db="EMBL/GenBank/DDBJ databases">
        <title>Novel species of the genus Vogesella isolated from rivers.</title>
        <authorList>
            <person name="Lu H."/>
        </authorList>
    </citation>
    <scope>NUCLEOTIDE SEQUENCE [LARGE SCALE GENOMIC DNA]</scope>
    <source>
        <strain evidence="2 5">SH7W</strain>
    </source>
</reference>